<dbReference type="EMBL" id="CAKOFQ010006700">
    <property type="protein sequence ID" value="CAH1962239.1"/>
    <property type="molecule type" value="Genomic_DNA"/>
</dbReference>
<name>A0A9P0NZ06_ACAOB</name>
<dbReference type="Proteomes" id="UP001152888">
    <property type="component" value="Unassembled WGS sequence"/>
</dbReference>
<feature type="compositionally biased region" description="Gly residues" evidence="1">
    <location>
        <begin position="17"/>
        <end position="27"/>
    </location>
</feature>
<feature type="region of interest" description="Disordered" evidence="1">
    <location>
        <begin position="207"/>
        <end position="226"/>
    </location>
</feature>
<feature type="compositionally biased region" description="Polar residues" evidence="1">
    <location>
        <begin position="104"/>
        <end position="125"/>
    </location>
</feature>
<organism evidence="2 3">
    <name type="scientific">Acanthoscelides obtectus</name>
    <name type="common">Bean weevil</name>
    <name type="synonym">Bruchus obtectus</name>
    <dbReference type="NCBI Taxonomy" id="200917"/>
    <lineage>
        <taxon>Eukaryota</taxon>
        <taxon>Metazoa</taxon>
        <taxon>Ecdysozoa</taxon>
        <taxon>Arthropoda</taxon>
        <taxon>Hexapoda</taxon>
        <taxon>Insecta</taxon>
        <taxon>Pterygota</taxon>
        <taxon>Neoptera</taxon>
        <taxon>Endopterygota</taxon>
        <taxon>Coleoptera</taxon>
        <taxon>Polyphaga</taxon>
        <taxon>Cucujiformia</taxon>
        <taxon>Chrysomeloidea</taxon>
        <taxon>Chrysomelidae</taxon>
        <taxon>Bruchinae</taxon>
        <taxon>Bruchini</taxon>
        <taxon>Acanthoscelides</taxon>
    </lineage>
</organism>
<evidence type="ECO:0000313" key="3">
    <source>
        <dbReference type="Proteomes" id="UP001152888"/>
    </source>
</evidence>
<comment type="caution">
    <text evidence="2">The sequence shown here is derived from an EMBL/GenBank/DDBJ whole genome shotgun (WGS) entry which is preliminary data.</text>
</comment>
<reference evidence="2" key="1">
    <citation type="submission" date="2022-03" db="EMBL/GenBank/DDBJ databases">
        <authorList>
            <person name="Sayadi A."/>
        </authorList>
    </citation>
    <scope>NUCLEOTIDE SEQUENCE</scope>
</reference>
<feature type="compositionally biased region" description="Basic and acidic residues" evidence="1">
    <location>
        <begin position="85"/>
        <end position="101"/>
    </location>
</feature>
<feature type="region of interest" description="Disordered" evidence="1">
    <location>
        <begin position="1"/>
        <end position="153"/>
    </location>
</feature>
<dbReference type="AlphaFoldDB" id="A0A9P0NZ06"/>
<proteinExistence type="predicted"/>
<keyword evidence="3" id="KW-1185">Reference proteome</keyword>
<evidence type="ECO:0000313" key="2">
    <source>
        <dbReference type="EMBL" id="CAH1962239.1"/>
    </source>
</evidence>
<protein>
    <submittedName>
        <fullName evidence="2">Uncharacterized protein</fullName>
    </submittedName>
</protein>
<evidence type="ECO:0000256" key="1">
    <source>
        <dbReference type="SAM" id="MobiDB-lite"/>
    </source>
</evidence>
<accession>A0A9P0NZ06</accession>
<feature type="compositionally biased region" description="Basic and acidic residues" evidence="1">
    <location>
        <begin position="142"/>
        <end position="153"/>
    </location>
</feature>
<sequence>MSKLSARQMAESLLEGSPGGAEGGSGNGSFLDGIIRSSLEQGVPGDKGTAADRDDSDEGPLAPENMSNKALLDQLCRNSRLTPLSKDDGSSGEEGGGRKESPPLTLSGTPAQTQDTTSSSSLGSTRKNDGGFPSSGEAMELSEDRVDGEERRPRIYLKQDLAKMENLKPETLVRLRDVANNYVSTQHGGEMLDNGCAITTDSTAGSVCGSEDGGGCGVGPGSSEHD</sequence>
<feature type="compositionally biased region" description="Gly residues" evidence="1">
    <location>
        <begin position="211"/>
        <end position="220"/>
    </location>
</feature>
<gene>
    <name evidence="2" type="ORF">ACAOBT_LOCUS4580</name>
</gene>
<dbReference type="OrthoDB" id="10028342at2759"/>